<organism evidence="4">
    <name type="scientific">Dendroctonus ponderosae</name>
    <name type="common">Mountain pine beetle</name>
    <dbReference type="NCBI Taxonomy" id="77166"/>
    <lineage>
        <taxon>Eukaryota</taxon>
        <taxon>Metazoa</taxon>
        <taxon>Ecdysozoa</taxon>
        <taxon>Arthropoda</taxon>
        <taxon>Hexapoda</taxon>
        <taxon>Insecta</taxon>
        <taxon>Pterygota</taxon>
        <taxon>Neoptera</taxon>
        <taxon>Endopterygota</taxon>
        <taxon>Coleoptera</taxon>
        <taxon>Polyphaga</taxon>
        <taxon>Cucujiformia</taxon>
        <taxon>Curculionidae</taxon>
        <taxon>Scolytinae</taxon>
        <taxon>Dendroctonus</taxon>
    </lineage>
</organism>
<keyword evidence="2" id="KW-0812">Transmembrane</keyword>
<gene>
    <name evidence="5" type="primary">109538917</name>
    <name evidence="4" type="ORF">YQE_07403</name>
</gene>
<proteinExistence type="predicted"/>
<accession>N6UBJ9</accession>
<dbReference type="EMBL" id="KB740993">
    <property type="protein sequence ID" value="ENN76027.1"/>
    <property type="molecule type" value="Genomic_DNA"/>
</dbReference>
<dbReference type="AlphaFoldDB" id="N6UBJ9"/>
<feature type="non-terminal residue" evidence="4">
    <location>
        <position position="1"/>
    </location>
</feature>
<keyword evidence="2" id="KW-0472">Membrane</keyword>
<dbReference type="PANTHER" id="PTHR11861:SF8">
    <property type="entry name" value="PKD DOMAIN-CONTAINING PROTEIN"/>
    <property type="match status" value="1"/>
</dbReference>
<evidence type="ECO:0000256" key="2">
    <source>
        <dbReference type="SAM" id="Phobius"/>
    </source>
</evidence>
<feature type="region of interest" description="Disordered" evidence="1">
    <location>
        <begin position="217"/>
        <end position="255"/>
    </location>
</feature>
<feature type="transmembrane region" description="Helical" evidence="2">
    <location>
        <begin position="428"/>
        <end position="450"/>
    </location>
</feature>
<keyword evidence="2" id="KW-1133">Transmembrane helix</keyword>
<dbReference type="InterPro" id="IPR045219">
    <property type="entry name" value="PKAT"/>
</dbReference>
<feature type="signal peptide" evidence="3">
    <location>
        <begin position="1"/>
        <end position="22"/>
    </location>
</feature>
<reference evidence="4 6" key="1">
    <citation type="journal article" date="2013" name="Genome Biol.">
        <title>Draft genome of the mountain pine beetle, Dendroctonus ponderosae Hopkins, a major forest pest.</title>
        <authorList>
            <person name="Keeling C.I."/>
            <person name="Yuen M.M."/>
            <person name="Liao N.Y."/>
            <person name="Docking T.R."/>
            <person name="Chan S.K."/>
            <person name="Taylor G.A."/>
            <person name="Palmquist D.L."/>
            <person name="Jackman S.D."/>
            <person name="Nguyen A."/>
            <person name="Li M."/>
            <person name="Henderson H."/>
            <person name="Janes J.K."/>
            <person name="Zhao Y."/>
            <person name="Pandoh P."/>
            <person name="Moore R."/>
            <person name="Sperling F.A."/>
            <person name="Huber D.P."/>
            <person name="Birol I."/>
            <person name="Jones S.J."/>
            <person name="Bohlmann J."/>
        </authorList>
    </citation>
    <scope>NUCLEOTIDE SEQUENCE</scope>
</reference>
<keyword evidence="6" id="KW-1185">Reference proteome</keyword>
<dbReference type="Proteomes" id="UP000019118">
    <property type="component" value="Unassembled WGS sequence"/>
</dbReference>
<dbReference type="PANTHER" id="PTHR11861">
    <property type="entry name" value="MELANOCYTE PROTEIN PMEL 17-RELATED"/>
    <property type="match status" value="1"/>
</dbReference>
<dbReference type="KEGG" id="dpa:109538917"/>
<dbReference type="OMA" id="WLQHWEV"/>
<keyword evidence="3" id="KW-0732">Signal</keyword>
<feature type="compositionally biased region" description="Low complexity" evidence="1">
    <location>
        <begin position="221"/>
        <end position="253"/>
    </location>
</feature>
<evidence type="ECO:0000256" key="3">
    <source>
        <dbReference type="SAM" id="SignalP"/>
    </source>
</evidence>
<evidence type="ECO:0008006" key="7">
    <source>
        <dbReference type="Google" id="ProtNLM"/>
    </source>
</evidence>
<evidence type="ECO:0000313" key="5">
    <source>
        <dbReference type="EnsemblMetazoa" id="XP_019761917.1"/>
    </source>
</evidence>
<evidence type="ECO:0000256" key="1">
    <source>
        <dbReference type="SAM" id="MobiDB-lite"/>
    </source>
</evidence>
<sequence>MFWPGIFSIFLFLLVCVELGWAFELKLQCDDPIVLGATVQCTVSVYDESGQPLTGETFKYTWKDDAIPQNNREIQKVSTTDDWSVTYNRSVYTSGIYIIRVVVCKIYLSFICISSNSQGTFINVSDSLNGQLVVAQRNETRAGFVSVTDTVRFNTVLKAADKNYVSTAPTVLSYWFLDCVYYGITTDMQFEFNFTKTDEHHIIETLIMGDFSPLPPPVTLPPSTTSTPPTTTTKGSTTTAGTTTTSTTTLKPKSVSKRDVASGTIELNFTTTAGNKTESNIKMWQNGTLVPYNALFPYVCNSTAVVTDQTKVHGFFQSSFITKAPISNVTVSGNNWLQHGELLSLNIKCQGSEKIQFCYFFKPGLYNVTGNETCEHFIELETCEFPIRRYLQDKYTVIIIIKNDVSKKITPVAVTVYKVKQQSQLSVIVVPVAFSLAAVVSIVFGIAYYLQNRSRFVVEVADFDFGAKYADMEYKTFKDRLKDSIVNAFTRDPMPTTSDAPIWPPSHKYGSMT</sequence>
<dbReference type="OrthoDB" id="6381995at2759"/>
<dbReference type="GO" id="GO:0005886">
    <property type="term" value="C:plasma membrane"/>
    <property type="evidence" value="ECO:0007669"/>
    <property type="project" value="TreeGrafter"/>
</dbReference>
<name>N6UBJ9_DENPD</name>
<evidence type="ECO:0000313" key="4">
    <source>
        <dbReference type="EMBL" id="ENN76027.1"/>
    </source>
</evidence>
<evidence type="ECO:0000313" key="6">
    <source>
        <dbReference type="Proteomes" id="UP000019118"/>
    </source>
</evidence>
<dbReference type="EnsemblMetazoa" id="XM_019906358.1">
    <property type="protein sequence ID" value="XP_019761917.1"/>
    <property type="gene ID" value="LOC109538917"/>
</dbReference>
<protein>
    <recommendedName>
        <fullName evidence="7">PKD/REJ-like domain-containing protein</fullName>
    </recommendedName>
</protein>
<feature type="chain" id="PRO_5010972031" description="PKD/REJ-like domain-containing protein" evidence="3">
    <location>
        <begin position="23"/>
        <end position="513"/>
    </location>
</feature>
<reference evidence="5" key="2">
    <citation type="submission" date="2024-08" db="UniProtKB">
        <authorList>
            <consortium name="EnsemblMetazoa"/>
        </authorList>
    </citation>
    <scope>IDENTIFICATION</scope>
</reference>